<dbReference type="EC" id="3.5.4.25" evidence="3"/>
<evidence type="ECO:0000259" key="10">
    <source>
        <dbReference type="Pfam" id="PF00925"/>
    </source>
</evidence>
<evidence type="ECO:0000256" key="8">
    <source>
        <dbReference type="ARBA" id="ARBA00049295"/>
    </source>
</evidence>
<evidence type="ECO:0000256" key="3">
    <source>
        <dbReference type="ARBA" id="ARBA00012762"/>
    </source>
</evidence>
<evidence type="ECO:0000256" key="5">
    <source>
        <dbReference type="ARBA" id="ARBA00022741"/>
    </source>
</evidence>
<dbReference type="GO" id="GO:0003935">
    <property type="term" value="F:GTP cyclohydrolase II activity"/>
    <property type="evidence" value="ECO:0007669"/>
    <property type="project" value="UniProtKB-EC"/>
</dbReference>
<protein>
    <recommendedName>
        <fullName evidence="3">GTP cyclohydrolase II</fullName>
        <ecNumber evidence="3">3.5.4.25</ecNumber>
    </recommendedName>
</protein>
<dbReference type="InterPro" id="IPR032677">
    <property type="entry name" value="GTP_cyclohydro_II"/>
</dbReference>
<reference evidence="11 12" key="1">
    <citation type="journal article" date="2017" name="Mycologia">
        <title>Bifiguratus adelaidae, gen. et sp. nov., a new member of Mucoromycotina in endophytic and soil-dwelling habitats.</title>
        <authorList>
            <person name="Torres-Cruz T.J."/>
            <person name="Billingsley Tobias T.L."/>
            <person name="Almatruk M."/>
            <person name="Hesse C."/>
            <person name="Kuske C.R."/>
            <person name="Desiro A."/>
            <person name="Benucci G.M."/>
            <person name="Bonito G."/>
            <person name="Stajich J.E."/>
            <person name="Dunlap C."/>
            <person name="Arnold A.E."/>
            <person name="Porras-Alfaro A."/>
        </authorList>
    </citation>
    <scope>NUCLEOTIDE SEQUENCE [LARGE SCALE GENOMIC DNA]</scope>
    <source>
        <strain evidence="11 12">AZ0501</strain>
    </source>
</reference>
<evidence type="ECO:0000256" key="2">
    <source>
        <dbReference type="ARBA" id="ARBA00008131"/>
    </source>
</evidence>
<dbReference type="PANTHER" id="PTHR21327">
    <property type="entry name" value="GTP CYCLOHYDROLASE II-RELATED"/>
    <property type="match status" value="1"/>
</dbReference>
<evidence type="ECO:0000256" key="9">
    <source>
        <dbReference type="SAM" id="MobiDB-lite"/>
    </source>
</evidence>
<dbReference type="Proteomes" id="UP000242875">
    <property type="component" value="Unassembled WGS sequence"/>
</dbReference>
<dbReference type="GO" id="GO:0009231">
    <property type="term" value="P:riboflavin biosynthetic process"/>
    <property type="evidence" value="ECO:0007669"/>
    <property type="project" value="UniProtKB-KW"/>
</dbReference>
<dbReference type="CDD" id="cd00641">
    <property type="entry name" value="GTP_cyclohydro2"/>
    <property type="match status" value="1"/>
</dbReference>
<keyword evidence="12" id="KW-1185">Reference proteome</keyword>
<dbReference type="InterPro" id="IPR036144">
    <property type="entry name" value="RibA-like_sf"/>
</dbReference>
<dbReference type="PANTHER" id="PTHR21327:SF29">
    <property type="entry name" value="GTP CYCLOHYDROLASE-2"/>
    <property type="match status" value="1"/>
</dbReference>
<dbReference type="InterPro" id="IPR000926">
    <property type="entry name" value="RibA"/>
</dbReference>
<dbReference type="NCBIfam" id="NF001591">
    <property type="entry name" value="PRK00393.1"/>
    <property type="match status" value="1"/>
</dbReference>
<dbReference type="SUPFAM" id="SSF142695">
    <property type="entry name" value="RibA-like"/>
    <property type="match status" value="1"/>
</dbReference>
<name>A0A261Y1E3_9FUNG</name>
<comment type="caution">
    <text evidence="11">The sequence shown here is derived from an EMBL/GenBank/DDBJ whole genome shotgun (WGS) entry which is preliminary data.</text>
</comment>
<comment type="similarity">
    <text evidence="2">Belongs to the GTP cyclohydrolase II family.</text>
</comment>
<evidence type="ECO:0000256" key="7">
    <source>
        <dbReference type="ARBA" id="ARBA00023134"/>
    </source>
</evidence>
<organism evidence="11 12">
    <name type="scientific">Bifiguratus adelaidae</name>
    <dbReference type="NCBI Taxonomy" id="1938954"/>
    <lineage>
        <taxon>Eukaryota</taxon>
        <taxon>Fungi</taxon>
        <taxon>Fungi incertae sedis</taxon>
        <taxon>Mucoromycota</taxon>
        <taxon>Mucoromycotina</taxon>
        <taxon>Endogonomycetes</taxon>
        <taxon>Endogonales</taxon>
        <taxon>Endogonales incertae sedis</taxon>
        <taxon>Bifiguratus</taxon>
    </lineage>
</organism>
<evidence type="ECO:0000256" key="4">
    <source>
        <dbReference type="ARBA" id="ARBA00022619"/>
    </source>
</evidence>
<keyword evidence="6" id="KW-0378">Hydrolase</keyword>
<evidence type="ECO:0000256" key="1">
    <source>
        <dbReference type="ARBA" id="ARBA00005104"/>
    </source>
</evidence>
<accession>A0A261Y1E3</accession>
<keyword evidence="7" id="KW-0342">GTP-binding</keyword>
<evidence type="ECO:0000313" key="11">
    <source>
        <dbReference type="EMBL" id="OZJ04411.1"/>
    </source>
</evidence>
<dbReference type="AlphaFoldDB" id="A0A261Y1E3"/>
<gene>
    <name evidence="11" type="ORF">BZG36_02913</name>
</gene>
<proteinExistence type="inferred from homology"/>
<feature type="domain" description="GTP cyclohydrolase II" evidence="10">
    <location>
        <begin position="207"/>
        <end position="342"/>
    </location>
</feature>
<dbReference type="NCBIfam" id="TIGR00505">
    <property type="entry name" value="ribA"/>
    <property type="match status" value="1"/>
</dbReference>
<feature type="region of interest" description="Disordered" evidence="9">
    <location>
        <begin position="19"/>
        <end position="43"/>
    </location>
</feature>
<dbReference type="OrthoDB" id="5569761at2759"/>
<dbReference type="Gene3D" id="3.40.50.10990">
    <property type="entry name" value="GTP cyclohydrolase II"/>
    <property type="match status" value="1"/>
</dbReference>
<dbReference type="EMBL" id="MVBO01000041">
    <property type="protein sequence ID" value="OZJ04411.1"/>
    <property type="molecule type" value="Genomic_DNA"/>
</dbReference>
<keyword evidence="4" id="KW-0686">Riboflavin biosynthesis</keyword>
<evidence type="ECO:0000313" key="12">
    <source>
        <dbReference type="Proteomes" id="UP000242875"/>
    </source>
</evidence>
<dbReference type="GO" id="GO:0005525">
    <property type="term" value="F:GTP binding"/>
    <property type="evidence" value="ECO:0007669"/>
    <property type="project" value="UniProtKB-KW"/>
</dbReference>
<dbReference type="Pfam" id="PF00925">
    <property type="entry name" value="GTP_cyclohydro2"/>
    <property type="match status" value="1"/>
</dbReference>
<keyword evidence="5" id="KW-0547">Nucleotide-binding</keyword>
<comment type="catalytic activity">
    <reaction evidence="8">
        <text>GTP + 4 H2O = 2,5-diamino-6-hydroxy-4-(5-phosphoribosylamino)-pyrimidine + formate + 2 phosphate + 3 H(+)</text>
        <dbReference type="Rhea" id="RHEA:23704"/>
        <dbReference type="ChEBI" id="CHEBI:15377"/>
        <dbReference type="ChEBI" id="CHEBI:15378"/>
        <dbReference type="ChEBI" id="CHEBI:15740"/>
        <dbReference type="ChEBI" id="CHEBI:37565"/>
        <dbReference type="ChEBI" id="CHEBI:43474"/>
        <dbReference type="ChEBI" id="CHEBI:58614"/>
        <dbReference type="EC" id="3.5.4.25"/>
    </reaction>
</comment>
<comment type="pathway">
    <text evidence="1">Cofactor biosynthesis; riboflavin biosynthesis.</text>
</comment>
<feature type="region of interest" description="Disordered" evidence="9">
    <location>
        <begin position="342"/>
        <end position="362"/>
    </location>
</feature>
<evidence type="ECO:0000256" key="6">
    <source>
        <dbReference type="ARBA" id="ARBA00022801"/>
    </source>
</evidence>
<sequence length="385" mass="42542">MATTLPASAVHSMHIASSICPNTPVGSPPPHDSQHGHIHQPTPTDARKAFASAIFLTTQYQAYTPPASPSSSQINDISTTLPKESIIPLELNVEPPASATVISPTVEVECQVRARIPTIAGGEMFLYSYKNSQDTKEHMAIVYGSDIRSRSLDRPRPGETALDRIVRGAYQGDRLPQLINDETQAASLESISPYLMPYAMLPRHDLQAYHSPPLVRIHSECYTGETVHSARCDCGEQLDRAMELMQAEGRGIIVYLRQEGRGIGLTEKLKAYNLQDLGFDTVNANLLLGHGADERQYGIAAAILRDLVSDGSEPPQIRLLTNNPDKIEQLEKHGLKVGKRVPMVPRSWTPDPSGKQTPKHKEMDRYLEVKIRRMRHLLDSPVQDG</sequence>